<evidence type="ECO:0000256" key="2">
    <source>
        <dbReference type="ARBA" id="ARBA00006824"/>
    </source>
</evidence>
<keyword evidence="6" id="KW-0175">Coiled coil</keyword>
<protein>
    <submittedName>
        <fullName evidence="9">Protein required for ethanol metabolism</fullName>
    </submittedName>
</protein>
<dbReference type="Pfam" id="PF04117">
    <property type="entry name" value="Mpv17_PMP22"/>
    <property type="match status" value="1"/>
</dbReference>
<name>A0AAN6JX55_9BASI</name>
<dbReference type="GO" id="GO:0005739">
    <property type="term" value="C:mitochondrion"/>
    <property type="evidence" value="ECO:0007669"/>
    <property type="project" value="TreeGrafter"/>
</dbReference>
<feature type="coiled-coil region" evidence="6">
    <location>
        <begin position="328"/>
        <end position="355"/>
    </location>
</feature>
<dbReference type="EMBL" id="JAPDMZ010000003">
    <property type="protein sequence ID" value="KAK0557709.1"/>
    <property type="molecule type" value="Genomic_DNA"/>
</dbReference>
<dbReference type="GO" id="GO:0016020">
    <property type="term" value="C:membrane"/>
    <property type="evidence" value="ECO:0007669"/>
    <property type="project" value="UniProtKB-SubCell"/>
</dbReference>
<accession>A0AAN6JX55</accession>
<dbReference type="PANTHER" id="PTHR11266:SF17">
    <property type="entry name" value="PROTEIN MPV17"/>
    <property type="match status" value="1"/>
</dbReference>
<keyword evidence="4 8" id="KW-1133">Transmembrane helix</keyword>
<evidence type="ECO:0000256" key="7">
    <source>
        <dbReference type="SAM" id="MobiDB-lite"/>
    </source>
</evidence>
<reference evidence="9" key="1">
    <citation type="journal article" date="2023" name="PhytoFront">
        <title>Draft Genome Resources of Seven Strains of Tilletia horrida, Causal Agent of Kernel Smut of Rice.</title>
        <authorList>
            <person name="Khanal S."/>
            <person name="Antony Babu S."/>
            <person name="Zhou X.G."/>
        </authorList>
    </citation>
    <scope>NUCLEOTIDE SEQUENCE</scope>
    <source>
        <strain evidence="9">TX6</strain>
    </source>
</reference>
<evidence type="ECO:0000256" key="1">
    <source>
        <dbReference type="ARBA" id="ARBA00004141"/>
    </source>
</evidence>
<evidence type="ECO:0000256" key="5">
    <source>
        <dbReference type="ARBA" id="ARBA00023136"/>
    </source>
</evidence>
<keyword evidence="10" id="KW-1185">Reference proteome</keyword>
<dbReference type="Proteomes" id="UP001176517">
    <property type="component" value="Unassembled WGS sequence"/>
</dbReference>
<organism evidence="9 10">
    <name type="scientific">Tilletia horrida</name>
    <dbReference type="NCBI Taxonomy" id="155126"/>
    <lineage>
        <taxon>Eukaryota</taxon>
        <taxon>Fungi</taxon>
        <taxon>Dikarya</taxon>
        <taxon>Basidiomycota</taxon>
        <taxon>Ustilaginomycotina</taxon>
        <taxon>Exobasidiomycetes</taxon>
        <taxon>Tilletiales</taxon>
        <taxon>Tilletiaceae</taxon>
        <taxon>Tilletia</taxon>
    </lineage>
</organism>
<comment type="caution">
    <text evidence="9">The sequence shown here is derived from an EMBL/GenBank/DDBJ whole genome shotgun (WGS) entry which is preliminary data.</text>
</comment>
<evidence type="ECO:0000313" key="10">
    <source>
        <dbReference type="Proteomes" id="UP001176517"/>
    </source>
</evidence>
<dbReference type="PANTHER" id="PTHR11266">
    <property type="entry name" value="PEROXISOMAL MEMBRANE PROTEIN 2, PXMP2 MPV17"/>
    <property type="match status" value="1"/>
</dbReference>
<evidence type="ECO:0000256" key="8">
    <source>
        <dbReference type="SAM" id="Phobius"/>
    </source>
</evidence>
<evidence type="ECO:0000256" key="3">
    <source>
        <dbReference type="ARBA" id="ARBA00022692"/>
    </source>
</evidence>
<feature type="transmembrane region" description="Helical" evidence="8">
    <location>
        <begin position="306"/>
        <end position="325"/>
    </location>
</feature>
<gene>
    <name evidence="9" type="primary">SYM1_2</name>
    <name evidence="9" type="ORF">OC846_000276</name>
</gene>
<feature type="compositionally biased region" description="Basic and acidic residues" evidence="7">
    <location>
        <begin position="56"/>
        <end position="76"/>
    </location>
</feature>
<keyword evidence="5 8" id="KW-0472">Membrane</keyword>
<evidence type="ECO:0000256" key="4">
    <source>
        <dbReference type="ARBA" id="ARBA00022989"/>
    </source>
</evidence>
<proteinExistence type="inferred from homology"/>
<dbReference type="AlphaFoldDB" id="A0AAN6JX55"/>
<evidence type="ECO:0000256" key="6">
    <source>
        <dbReference type="SAM" id="Coils"/>
    </source>
</evidence>
<dbReference type="InterPro" id="IPR007248">
    <property type="entry name" value="Mpv17_PMP22"/>
</dbReference>
<evidence type="ECO:0000313" key="9">
    <source>
        <dbReference type="EMBL" id="KAK0557709.1"/>
    </source>
</evidence>
<feature type="transmembrane region" description="Helical" evidence="8">
    <location>
        <begin position="245"/>
        <end position="265"/>
    </location>
</feature>
<comment type="similarity">
    <text evidence="2">Belongs to the peroxisomal membrane protein PXMP2/4 family.</text>
</comment>
<comment type="subcellular location">
    <subcellularLocation>
        <location evidence="1">Membrane</location>
        <topology evidence="1">Multi-pass membrane protein</topology>
    </subcellularLocation>
</comment>
<feature type="region of interest" description="Disordered" evidence="7">
    <location>
        <begin position="54"/>
        <end position="76"/>
    </location>
</feature>
<keyword evidence="3 8" id="KW-0812">Transmembrane</keyword>
<sequence>MNGKMLVLDAAGEVIAEDFKFVQASHKVWDQGKTMLLSEDVSVEIQNFVRASRTASKRDASRDEKTVHHPSKDDLDQLRPSKFGRFEFPQGEVELVTGQSMGSTSKPANMGRFVGLSEEQKQMLEDERLYLPWKACSDWRLKLEMAAAAGSRSSSFLQRFFQITQSSAPRKCATTAFTFGLGDVIAQQFVERRGTKHDLLRTTRLAFYGGVIFSPYLLQWFKVLDKIQFKNRIATITTRVAVDQTISAPIIVTMFLSSTTLLAGGSTTDVKEKLRQSWWSTVKTGWLVWVPTQTINISVVPQDYRLIFLSTVALCWNVFLSVVSANKVVDQQKLNYEVEEEVRHLEAEAKREIKAIVER</sequence>
<feature type="transmembrane region" description="Helical" evidence="8">
    <location>
        <begin position="205"/>
        <end position="224"/>
    </location>
</feature>